<accession>X6NQZ7</accession>
<feature type="transmembrane region" description="Helical" evidence="4">
    <location>
        <begin position="41"/>
        <end position="62"/>
    </location>
</feature>
<keyword evidence="4" id="KW-0472">Membrane</keyword>
<dbReference type="AlphaFoldDB" id="X6NQZ7"/>
<gene>
    <name evidence="5" type="ORF">RFI_09354</name>
</gene>
<keyword evidence="4" id="KW-1133">Transmembrane helix</keyword>
<dbReference type="GO" id="GO:0000055">
    <property type="term" value="P:ribosomal large subunit export from nucleus"/>
    <property type="evidence" value="ECO:0007669"/>
    <property type="project" value="TreeGrafter"/>
</dbReference>
<dbReference type="GO" id="GO:0005524">
    <property type="term" value="F:ATP binding"/>
    <property type="evidence" value="ECO:0007669"/>
    <property type="project" value="UniProtKB-KW"/>
</dbReference>
<feature type="transmembrane region" description="Helical" evidence="4">
    <location>
        <begin position="6"/>
        <end position="29"/>
    </location>
</feature>
<evidence type="ECO:0000256" key="4">
    <source>
        <dbReference type="SAM" id="Phobius"/>
    </source>
</evidence>
<protein>
    <recommendedName>
        <fullName evidence="7">ATPase dynein-related AAA domain-containing protein</fullName>
    </recommendedName>
</protein>
<feature type="transmembrane region" description="Helical" evidence="4">
    <location>
        <begin position="74"/>
        <end position="93"/>
    </location>
</feature>
<evidence type="ECO:0000313" key="5">
    <source>
        <dbReference type="EMBL" id="ETO27777.1"/>
    </source>
</evidence>
<name>X6NQZ7_RETFI</name>
<comment type="caution">
    <text evidence="5">The sequence shown here is derived from an EMBL/GenBank/DDBJ whole genome shotgun (WGS) entry which is preliminary data.</text>
</comment>
<keyword evidence="3" id="KW-0175">Coiled coil</keyword>
<dbReference type="GO" id="GO:0000027">
    <property type="term" value="P:ribosomal large subunit assembly"/>
    <property type="evidence" value="ECO:0007669"/>
    <property type="project" value="TreeGrafter"/>
</dbReference>
<sequence>MLPHFVIKFTLSYVTYIVCDLVAFIRLIFNTNTHCLMQIAYFCAWYLFIQTIQSIFGHLSYSRHCHSSISASKLFLHIAFTFSTYLIPFKVLVRCLYKKINDAFNFCQKIPNTTTNQTEFFIKICSCFKGSFKRKFYPKKKNSLNFMETIGQLNRMIDRMKDYYEKLTEKIQNFVRRKRKRIYIDTRPKPTTTERQHNGLEQMLQKTRDQFAFAFVKGLLIECVEKGHWLLLDEINLANSESLGRICGILDRGGSTDDRLGNDCQILYLAQDQFARDKHLQSDCLLLLLQQDLQQHLKSAEEWSVRIHLIFLNEINTNPDVVTLKEVFCDHMCIEPFPKLQRTMKRVPMSTNITLTT</sequence>
<keyword evidence="2" id="KW-0067">ATP-binding</keyword>
<organism evidence="5 6">
    <name type="scientific">Reticulomyxa filosa</name>
    <dbReference type="NCBI Taxonomy" id="46433"/>
    <lineage>
        <taxon>Eukaryota</taxon>
        <taxon>Sar</taxon>
        <taxon>Rhizaria</taxon>
        <taxon>Retaria</taxon>
        <taxon>Foraminifera</taxon>
        <taxon>Monothalamids</taxon>
        <taxon>Reticulomyxidae</taxon>
        <taxon>Reticulomyxa</taxon>
    </lineage>
</organism>
<dbReference type="GO" id="GO:0005634">
    <property type="term" value="C:nucleus"/>
    <property type="evidence" value="ECO:0007669"/>
    <property type="project" value="TreeGrafter"/>
</dbReference>
<dbReference type="Proteomes" id="UP000023152">
    <property type="component" value="Unassembled WGS sequence"/>
</dbReference>
<dbReference type="EMBL" id="ASPP01007052">
    <property type="protein sequence ID" value="ETO27777.1"/>
    <property type="molecule type" value="Genomic_DNA"/>
</dbReference>
<keyword evidence="4" id="KW-0812">Transmembrane</keyword>
<dbReference type="PANTHER" id="PTHR48103:SF2">
    <property type="entry name" value="MIDASIN"/>
    <property type="match status" value="1"/>
</dbReference>
<proteinExistence type="predicted"/>
<dbReference type="GO" id="GO:0030687">
    <property type="term" value="C:preribosome, large subunit precursor"/>
    <property type="evidence" value="ECO:0007669"/>
    <property type="project" value="TreeGrafter"/>
</dbReference>
<feature type="coiled-coil region" evidence="3">
    <location>
        <begin position="150"/>
        <end position="177"/>
    </location>
</feature>
<dbReference type="PANTHER" id="PTHR48103">
    <property type="entry name" value="MIDASIN-RELATED"/>
    <property type="match status" value="1"/>
</dbReference>
<evidence type="ECO:0000256" key="2">
    <source>
        <dbReference type="ARBA" id="ARBA00022840"/>
    </source>
</evidence>
<reference evidence="5 6" key="1">
    <citation type="journal article" date="2013" name="Curr. Biol.">
        <title>The Genome of the Foraminiferan Reticulomyxa filosa.</title>
        <authorList>
            <person name="Glockner G."/>
            <person name="Hulsmann N."/>
            <person name="Schleicher M."/>
            <person name="Noegel A.A."/>
            <person name="Eichinger L."/>
            <person name="Gallinger C."/>
            <person name="Pawlowski J."/>
            <person name="Sierra R."/>
            <person name="Euteneuer U."/>
            <person name="Pillet L."/>
            <person name="Moustafa A."/>
            <person name="Platzer M."/>
            <person name="Groth M."/>
            <person name="Szafranski K."/>
            <person name="Schliwa M."/>
        </authorList>
    </citation>
    <scope>NUCLEOTIDE SEQUENCE [LARGE SCALE GENOMIC DNA]</scope>
</reference>
<keyword evidence="1" id="KW-0547">Nucleotide-binding</keyword>
<dbReference type="OrthoDB" id="5186at2759"/>
<evidence type="ECO:0008006" key="7">
    <source>
        <dbReference type="Google" id="ProtNLM"/>
    </source>
</evidence>
<evidence type="ECO:0000313" key="6">
    <source>
        <dbReference type="Proteomes" id="UP000023152"/>
    </source>
</evidence>
<evidence type="ECO:0000256" key="3">
    <source>
        <dbReference type="SAM" id="Coils"/>
    </source>
</evidence>
<keyword evidence="6" id="KW-1185">Reference proteome</keyword>
<evidence type="ECO:0000256" key="1">
    <source>
        <dbReference type="ARBA" id="ARBA00022741"/>
    </source>
</evidence>